<evidence type="ECO:0000313" key="3">
    <source>
        <dbReference type="Proteomes" id="UP000027222"/>
    </source>
</evidence>
<feature type="region of interest" description="Disordered" evidence="1">
    <location>
        <begin position="146"/>
        <end position="168"/>
    </location>
</feature>
<name>A0A067S7A5_GALM3</name>
<sequence>MSLRKLFLPRAQQPSPLPSSASTSMTQENPIRGAPAHFITRPLPPAPPAPALSRPASSSSHPAPTPPPPLPPPLPPPTLPVSTPPWGSPRHPPFRPSAPHNQNQQKKHRPNHVVPHPSVLPVFCLLSSVLSCPVYTVQHTSCSARGAAPKANAHRDPNSNLACSSDSG</sequence>
<feature type="region of interest" description="Disordered" evidence="1">
    <location>
        <begin position="1"/>
        <end position="114"/>
    </location>
</feature>
<accession>A0A067S7A5</accession>
<feature type="compositionally biased region" description="Polar residues" evidence="1">
    <location>
        <begin position="158"/>
        <end position="168"/>
    </location>
</feature>
<gene>
    <name evidence="2" type="ORF">GALMADRAFT_147740</name>
</gene>
<dbReference type="EMBL" id="KL142421">
    <property type="protein sequence ID" value="KDR66691.1"/>
    <property type="molecule type" value="Genomic_DNA"/>
</dbReference>
<dbReference type="HOGENOM" id="CLU_1586603_0_0_1"/>
<feature type="compositionally biased region" description="Pro residues" evidence="1">
    <location>
        <begin position="63"/>
        <end position="96"/>
    </location>
</feature>
<protein>
    <submittedName>
        <fullName evidence="2">Uncharacterized protein</fullName>
    </submittedName>
</protein>
<dbReference type="AlphaFoldDB" id="A0A067S7A5"/>
<organism evidence="2 3">
    <name type="scientific">Galerina marginata (strain CBS 339.88)</name>
    <dbReference type="NCBI Taxonomy" id="685588"/>
    <lineage>
        <taxon>Eukaryota</taxon>
        <taxon>Fungi</taxon>
        <taxon>Dikarya</taxon>
        <taxon>Basidiomycota</taxon>
        <taxon>Agaricomycotina</taxon>
        <taxon>Agaricomycetes</taxon>
        <taxon>Agaricomycetidae</taxon>
        <taxon>Agaricales</taxon>
        <taxon>Agaricineae</taxon>
        <taxon>Strophariaceae</taxon>
        <taxon>Galerina</taxon>
    </lineage>
</organism>
<evidence type="ECO:0000313" key="2">
    <source>
        <dbReference type="EMBL" id="KDR66691.1"/>
    </source>
</evidence>
<dbReference type="Proteomes" id="UP000027222">
    <property type="component" value="Unassembled WGS sequence"/>
</dbReference>
<feature type="compositionally biased region" description="Low complexity" evidence="1">
    <location>
        <begin position="51"/>
        <end position="62"/>
    </location>
</feature>
<feature type="compositionally biased region" description="Low complexity" evidence="1">
    <location>
        <begin position="8"/>
        <end position="22"/>
    </location>
</feature>
<proteinExistence type="predicted"/>
<keyword evidence="3" id="KW-1185">Reference proteome</keyword>
<reference evidence="3" key="1">
    <citation type="journal article" date="2014" name="Proc. Natl. Acad. Sci. U.S.A.">
        <title>Extensive sampling of basidiomycete genomes demonstrates inadequacy of the white-rot/brown-rot paradigm for wood decay fungi.</title>
        <authorList>
            <person name="Riley R."/>
            <person name="Salamov A.A."/>
            <person name="Brown D.W."/>
            <person name="Nagy L.G."/>
            <person name="Floudas D."/>
            <person name="Held B.W."/>
            <person name="Levasseur A."/>
            <person name="Lombard V."/>
            <person name="Morin E."/>
            <person name="Otillar R."/>
            <person name="Lindquist E.A."/>
            <person name="Sun H."/>
            <person name="LaButti K.M."/>
            <person name="Schmutz J."/>
            <person name="Jabbour D."/>
            <person name="Luo H."/>
            <person name="Baker S.E."/>
            <person name="Pisabarro A.G."/>
            <person name="Walton J.D."/>
            <person name="Blanchette R.A."/>
            <person name="Henrissat B."/>
            <person name="Martin F."/>
            <person name="Cullen D."/>
            <person name="Hibbett D.S."/>
            <person name="Grigoriev I.V."/>
        </authorList>
    </citation>
    <scope>NUCLEOTIDE SEQUENCE [LARGE SCALE GENOMIC DNA]</scope>
    <source>
        <strain evidence="3">CBS 339.88</strain>
    </source>
</reference>
<evidence type="ECO:0000256" key="1">
    <source>
        <dbReference type="SAM" id="MobiDB-lite"/>
    </source>
</evidence>